<accession>B1WZ03</accession>
<dbReference type="eggNOG" id="ENOG502ZQ0M">
    <property type="taxonomic scope" value="Bacteria"/>
</dbReference>
<dbReference type="Proteomes" id="UP000001203">
    <property type="component" value="Chromosome circular"/>
</dbReference>
<proteinExistence type="predicted"/>
<dbReference type="AlphaFoldDB" id="B1WZ03"/>
<evidence type="ECO:0000259" key="1">
    <source>
        <dbReference type="Pfam" id="PF14251"/>
    </source>
</evidence>
<dbReference type="InterPro" id="IPR025595">
    <property type="entry name" value="PterinBD-DUF4346"/>
</dbReference>
<evidence type="ECO:0000313" key="2">
    <source>
        <dbReference type="EMBL" id="ACB52767.1"/>
    </source>
</evidence>
<dbReference type="EMBL" id="CP000806">
    <property type="protein sequence ID" value="ACB52767.1"/>
    <property type="molecule type" value="Genomic_DNA"/>
</dbReference>
<feature type="domain" description="DUF4346" evidence="1">
    <location>
        <begin position="36"/>
        <end position="141"/>
    </location>
</feature>
<reference evidence="2 3" key="1">
    <citation type="journal article" date="2008" name="Proc. Natl. Acad. Sci. U.S.A.">
        <title>The genome of Cyanothece 51142, a unicellular diazotrophic cyanobacterium important in the marine nitrogen cycle.</title>
        <authorList>
            <person name="Welsh E.A."/>
            <person name="Liberton M."/>
            <person name="Stoeckel J."/>
            <person name="Loh T."/>
            <person name="Elvitigala T."/>
            <person name="Wang C."/>
            <person name="Wollam A."/>
            <person name="Fulton R.S."/>
            <person name="Clifton S.W."/>
            <person name="Jacobs J.M."/>
            <person name="Aurora R."/>
            <person name="Ghosh B.K."/>
            <person name="Sherman L.A."/>
            <person name="Smith R.D."/>
            <person name="Wilson R.K."/>
            <person name="Pakrasi H.B."/>
        </authorList>
    </citation>
    <scope>NUCLEOTIDE SEQUENCE [LARGE SCALE GENOMIC DNA]</scope>
    <source>
        <strain evidence="3">ATCC 51142 / BH68</strain>
    </source>
</reference>
<dbReference type="PIRSF" id="PIRSF037673">
    <property type="entry name" value="UCP037673"/>
    <property type="match status" value="1"/>
</dbReference>
<gene>
    <name evidence="2" type="ordered locus">cce_3419</name>
</gene>
<dbReference type="KEGG" id="cyt:cce_3419"/>
<dbReference type="InterPro" id="IPR017260">
    <property type="entry name" value="UCP037673"/>
</dbReference>
<organism evidence="2 3">
    <name type="scientific">Crocosphaera subtropica (strain ATCC 51142 / BH68)</name>
    <name type="common">Cyanothece sp. (strain ATCC 51142)</name>
    <dbReference type="NCBI Taxonomy" id="43989"/>
    <lineage>
        <taxon>Bacteria</taxon>
        <taxon>Bacillati</taxon>
        <taxon>Cyanobacteriota</taxon>
        <taxon>Cyanophyceae</taxon>
        <taxon>Oscillatoriophycideae</taxon>
        <taxon>Chroococcales</taxon>
        <taxon>Aphanothecaceae</taxon>
        <taxon>Crocosphaera</taxon>
        <taxon>Crocosphaera subtropica</taxon>
    </lineage>
</organism>
<dbReference type="HOGENOM" id="CLU_152500_0_0_3"/>
<name>B1WZ03_CROS5</name>
<protein>
    <recommendedName>
        <fullName evidence="1">DUF4346 domain-containing protein</fullName>
    </recommendedName>
</protein>
<dbReference type="Pfam" id="PF14251">
    <property type="entry name" value="PterinBD-DUF4346"/>
    <property type="match status" value="1"/>
</dbReference>
<keyword evidence="3" id="KW-1185">Reference proteome</keyword>
<dbReference type="STRING" id="43989.cce_3419"/>
<evidence type="ECO:0000313" key="3">
    <source>
        <dbReference type="Proteomes" id="UP000001203"/>
    </source>
</evidence>
<sequence>MCTLSLVNFYLQKMMNQLAKTIKQLDDQLSKRPIDLDPGGYFIIYLDRENELICAKHFTNIINEKGLAVDPETGEVIAARGKTNRTAETLFTGRSAKELCVKVIEDNENCPITMLDHAAYLGREFMKAEIALIQGTEYIQD</sequence>